<dbReference type="PRINTS" id="PR00013">
    <property type="entry name" value="FNTYPEII"/>
</dbReference>
<dbReference type="InterPro" id="IPR001304">
    <property type="entry name" value="C-type_lectin-like"/>
</dbReference>
<evidence type="ECO:0000256" key="14">
    <source>
        <dbReference type="SAM" id="SignalP"/>
    </source>
</evidence>
<keyword evidence="9 12" id="KW-1015">Disulfide bond</keyword>
<accession>A0A8S4ANA2</accession>
<dbReference type="Gene3D" id="2.10.10.10">
    <property type="entry name" value="Fibronectin, type II, collagen-binding"/>
    <property type="match status" value="1"/>
</dbReference>
<feature type="disulfide bond" evidence="12">
    <location>
        <begin position="185"/>
        <end position="212"/>
    </location>
</feature>
<dbReference type="Pfam" id="PF18292">
    <property type="entry name" value="ZIP4_domain"/>
    <property type="match status" value="1"/>
</dbReference>
<dbReference type="SMART" id="SM00458">
    <property type="entry name" value="RICIN"/>
    <property type="match status" value="1"/>
</dbReference>
<evidence type="ECO:0000256" key="11">
    <source>
        <dbReference type="ARBA" id="ARBA00023180"/>
    </source>
</evidence>
<evidence type="ECO:0000256" key="8">
    <source>
        <dbReference type="ARBA" id="ARBA00023136"/>
    </source>
</evidence>
<dbReference type="FunFam" id="3.10.100.10:FF:000023">
    <property type="entry name" value="Macrophage mannose receptor 1"/>
    <property type="match status" value="1"/>
</dbReference>
<feature type="domain" description="C-type lectin" evidence="15">
    <location>
        <begin position="1042"/>
        <end position="1164"/>
    </location>
</feature>
<dbReference type="FunFam" id="3.10.100.10:FF:000025">
    <property type="entry name" value="Mannose receptor C-type 1"/>
    <property type="match status" value="1"/>
</dbReference>
<evidence type="ECO:0000256" key="6">
    <source>
        <dbReference type="ARBA" id="ARBA00022737"/>
    </source>
</evidence>
<evidence type="ECO:0000256" key="7">
    <source>
        <dbReference type="ARBA" id="ARBA00022989"/>
    </source>
</evidence>
<dbReference type="InterPro" id="IPR018378">
    <property type="entry name" value="C-type_lectin_CS"/>
</dbReference>
<dbReference type="PANTHER" id="PTHR22803">
    <property type="entry name" value="MANNOSE, PHOSPHOLIPASE, LECTIN RECEPTOR RELATED"/>
    <property type="match status" value="1"/>
</dbReference>
<feature type="domain" description="C-type lectin" evidence="15">
    <location>
        <begin position="745"/>
        <end position="866"/>
    </location>
</feature>
<comment type="caution">
    <text evidence="17">The sequence shown here is derived from an EMBL/GenBank/DDBJ whole genome shotgun (WGS) entry which is preliminary data.</text>
</comment>
<dbReference type="Pfam" id="PF24562">
    <property type="entry name" value="CysR_MRC2_N"/>
    <property type="match status" value="1"/>
</dbReference>
<evidence type="ECO:0000256" key="4">
    <source>
        <dbReference type="ARBA" id="ARBA00022692"/>
    </source>
</evidence>
<dbReference type="OrthoDB" id="6356110at2759"/>
<feature type="transmembrane region" description="Helical" evidence="13">
    <location>
        <begin position="1826"/>
        <end position="1843"/>
    </location>
</feature>
<dbReference type="SUPFAM" id="SSF57440">
    <property type="entry name" value="Kringle-like"/>
    <property type="match status" value="1"/>
</dbReference>
<dbReference type="Pfam" id="PF21116">
    <property type="entry name" value="EF-hand_Zip"/>
    <property type="match status" value="1"/>
</dbReference>
<dbReference type="InterPro" id="IPR016186">
    <property type="entry name" value="C-type_lectin-like/link_sf"/>
</dbReference>
<feature type="signal peptide" evidence="14">
    <location>
        <begin position="1"/>
        <end position="21"/>
    </location>
</feature>
<evidence type="ECO:0000256" key="5">
    <source>
        <dbReference type="ARBA" id="ARBA00022729"/>
    </source>
</evidence>
<reference evidence="17" key="1">
    <citation type="submission" date="2021-05" db="EMBL/GenBank/DDBJ databases">
        <authorList>
            <person name="Tigano A."/>
        </authorList>
    </citation>
    <scope>NUCLEOTIDE SEQUENCE</scope>
</reference>
<keyword evidence="4 13" id="KW-0812">Transmembrane</keyword>
<keyword evidence="18" id="KW-1185">Reference proteome</keyword>
<dbReference type="InterPro" id="IPR000562">
    <property type="entry name" value="FN_type2_dom"/>
</dbReference>
<proteinExistence type="predicted"/>
<feature type="transmembrane region" description="Helical" evidence="13">
    <location>
        <begin position="1280"/>
        <end position="1302"/>
    </location>
</feature>
<evidence type="ECO:0000256" key="1">
    <source>
        <dbReference type="ARBA" id="ARBA00004141"/>
    </source>
</evidence>
<dbReference type="PROSITE" id="PS51092">
    <property type="entry name" value="FN2_2"/>
    <property type="match status" value="1"/>
</dbReference>
<feature type="transmembrane region" description="Helical" evidence="13">
    <location>
        <begin position="1778"/>
        <end position="1806"/>
    </location>
</feature>
<keyword evidence="3" id="KW-0254">Endocytosis</keyword>
<dbReference type="GO" id="GO:0046873">
    <property type="term" value="F:metal ion transmembrane transporter activity"/>
    <property type="evidence" value="ECO:0007669"/>
    <property type="project" value="InterPro"/>
</dbReference>
<feature type="domain" description="C-type lectin" evidence="15">
    <location>
        <begin position="618"/>
        <end position="717"/>
    </location>
</feature>
<dbReference type="Gene3D" id="2.80.10.50">
    <property type="match status" value="1"/>
</dbReference>
<dbReference type="PROSITE" id="PS50231">
    <property type="entry name" value="RICIN_B_LECTIN"/>
    <property type="match status" value="1"/>
</dbReference>
<feature type="domain" description="C-type lectin" evidence="15">
    <location>
        <begin position="893"/>
        <end position="1020"/>
    </location>
</feature>
<name>A0A8S4ANA2_9TELE</name>
<feature type="domain" description="C-type lectin" evidence="15">
    <location>
        <begin position="1193"/>
        <end position="1252"/>
    </location>
</feature>
<dbReference type="InterPro" id="IPR016187">
    <property type="entry name" value="CTDL_fold"/>
</dbReference>
<feature type="transmembrane region" description="Helical" evidence="13">
    <location>
        <begin position="1748"/>
        <end position="1771"/>
    </location>
</feature>
<feature type="chain" id="PRO_5035818458" evidence="14">
    <location>
        <begin position="22"/>
        <end position="1981"/>
    </location>
</feature>
<evidence type="ECO:0000256" key="2">
    <source>
        <dbReference type="ARBA" id="ARBA00004167"/>
    </source>
</evidence>
<evidence type="ECO:0000256" key="10">
    <source>
        <dbReference type="ARBA" id="ARBA00023170"/>
    </source>
</evidence>
<dbReference type="InterPro" id="IPR000772">
    <property type="entry name" value="Ricin_B_lectin"/>
</dbReference>
<feature type="transmembrane region" description="Helical" evidence="13">
    <location>
        <begin position="1409"/>
        <end position="1429"/>
    </location>
</feature>
<comment type="subcellular location">
    <subcellularLocation>
        <location evidence="1">Membrane</location>
        <topology evidence="1">Multi-pass membrane protein</topology>
    </subcellularLocation>
    <subcellularLocation>
        <location evidence="2">Membrane</location>
        <topology evidence="2">Single-pass membrane protein</topology>
    </subcellularLocation>
</comment>
<dbReference type="PROSITE" id="PS00023">
    <property type="entry name" value="FN2_1"/>
    <property type="match status" value="1"/>
</dbReference>
<dbReference type="FunFam" id="2.80.10.50:FF:000032">
    <property type="entry name" value="macrophage mannose receptor 1"/>
    <property type="match status" value="1"/>
</dbReference>
<feature type="domain" description="C-type lectin" evidence="15">
    <location>
        <begin position="476"/>
        <end position="584"/>
    </location>
</feature>
<dbReference type="InterPro" id="IPR050111">
    <property type="entry name" value="C-type_lectin/snaclec_domain"/>
</dbReference>
<feature type="domain" description="C-type lectin" evidence="15">
    <location>
        <begin position="360"/>
        <end position="450"/>
    </location>
</feature>
<dbReference type="InterPro" id="IPR041137">
    <property type="entry name" value="ZIP4_N"/>
</dbReference>
<feature type="transmembrane region" description="Helical" evidence="13">
    <location>
        <begin position="1919"/>
        <end position="1940"/>
    </location>
</feature>
<sequence length="1981" mass="220802">MSPCLKFSAVLCLLQVLRITADIDGGTFLIFNLDHNKCVKVEKATSVTLSPCNPRAKEQQFRWASESRLLSLSLKLCLGATEIKDWVKVALFECDESSQLQHWQCKNETLFGLKDRDLHLNWGNHGERSVMIYKGSGVWSRWRMFGTQGDLCSKGFQETFTLGGNAFGAPCQFPFKFHEKWYADCTKEGRSDGQLWCATDRDYDKAKKWGFCPSKASSGWDTDPVTGVQYQRNSQAVLTWHQARRSCQQQGADLLSIVELHEQSYISGLTNRLGTSLWIGLNSLEFDSGWQWSNGSPFRYLNWAPGHPSSEPGLICATLNAGKASKWESSLCTKKLGYICRRGNSTVKGPSFCPNHWVPYAGNCYHLERSKRMWKDALAACHKEGGDLASIHNLEEQSFIISQFGYKPTDVLWIGLNDQRNQMLFEWSDHSRDGKWADHQCEKEYGYICKKKASTKPSEGSHQEVNPGCTLGSIRFGSYCFQIGAETKTFEGAKQACAEAGANLLDMDNRYENAFLVSLVGLRPEKYFWTGLSNTEDKSTFVWTSKRKVAFTHFNVGMPAMTTGTFAGLWDVISCASKEKYICKKLAEGVQSTLPPPTTPAPSCASGWLPAGKRNICFKEALTFCRDIGGDLMSIHSAEELSVFSTRSFESAWIGLRLQGPNEGFAWSDGSPIDYENWGFGEPNNHNDVEHCGEMDSYYGRRWNDRHCEYYNNWICQIRKGEIPKPEPVVVEVVYNTTEDGWLAYNDSHYYINQNALAMEDARAYCSKNFGELVVITGESERKFLWRIVRNTIQIAQRPQAQYYIGMTVNLDKSFSWLDRTPVSYTAWEHNEPNFANNDENCVTMYSGMGYWNDINCGMELPSICKRSSSFVNTTVAPTAAVKGGCAPGWLGFHGKCYKFISEEGKLDWKEARTRCHNEGGNLASVTSEKEQSFLTMQMLYYSEDFWIGMNDVNWEMHFVWTDGRGVSYTNWAKGQPTSGRESYLTNEEFDCVVMEGSTTAQKGQWKVEDCSSKSGFICKKNVDSQIEVLPTTVSPKTFYKFGNDSYKLVAQKMRWDEARRQCQADDADLVSLLNPTIQAYISMLVARQNEPVWIGLNSNVVKSLPVPPRSHTGGRFKWVDNWPLSYTNWGENEPKVNDGCVYMDVDNTWKTAPCTGTFYSICKKSQDIAPTDPPQLPGNCPESKRQRTWIPFRGHCYSFHSSQVDNWAHASVECLKMGASLVSIEDPSEGLFMQQNLELLQDGAKSFWIGLYKSHEVVTPTEKPPSFVHSVEEPSHGSAGITVATVLIVIAIIGLGAFLLFRKRIPAPMLGECAFDNKLYLNNPSRGPVDTKVLVANIEQNEHAILCLSSEQHDRKSSLVPASGGGGEETVSSGSFAGRFDPRLVYALQLVPGRGGGGVRQPPDGKMWLRGAAPFLLLLHLCLLGGALEGERPSQGHLTEALGALNLPLGGGRKPLLQRNRTGVLVSRLLRACLTPDVALSVLEDSEKVDLTEEDYQRISTLLLYYVIHLQDLCSSDRASPSSLIPSSSGDFRFYLQAIADLHPAENGSFLSPGETESILRLVNLHYRPDNSSSDPQCVDPSRLLGDVDGGGYPGAGMTAVPKIAAAIISHILQGHCFRQGGLPSPGFFTDYIFQSLNRTSNLQIRDELLHQLGVGHKGAAHFHSMRRQSSANRCNQETTEIGRYWAQGCLSANQLVDIFALDPRFPISMEHFRQICPAIVQQLLGNACGTAEEKPKGSLPTATEKYGYSTAAVLLITIGSMFGICLIFFNSCQETFTLVLQLFVGLAVGTLSGDALLHLIPQILGLHDITHSHSDEHFPEEKGYLWKILGLIAGIYGFFLIEKIFSFVGHSGELPSELNCNSQSQRGKSISTIQLVRPVPPLSGLSVKTAVMMNLLSALTAFVGLYIGLFVSTETEVQQWIFSVTAGIFLYLSLVEMLPEMSRVKSDRPCLLFLLQNLGLLMGWACLLLLALFEHKLKF</sequence>
<dbReference type="SMART" id="SM00034">
    <property type="entry name" value="CLECT"/>
    <property type="match status" value="8"/>
</dbReference>
<dbReference type="FunFam" id="2.10.10.10:FF:000001">
    <property type="entry name" value="Fibronectin 1a isoform 1"/>
    <property type="match status" value="1"/>
</dbReference>
<keyword evidence="10" id="KW-0675">Receptor</keyword>
<evidence type="ECO:0000313" key="17">
    <source>
        <dbReference type="EMBL" id="CAG5896203.1"/>
    </source>
</evidence>
<feature type="domain" description="Fibronectin type-II" evidence="16">
    <location>
        <begin position="166"/>
        <end position="214"/>
    </location>
</feature>
<keyword evidence="6" id="KW-0677">Repeat</keyword>
<dbReference type="InterPro" id="IPR049406">
    <property type="entry name" value="ZIP4_12_EF-hand"/>
</dbReference>
<dbReference type="InterPro" id="IPR003689">
    <property type="entry name" value="ZIP"/>
</dbReference>
<evidence type="ECO:0000259" key="15">
    <source>
        <dbReference type="PROSITE" id="PS50041"/>
    </source>
</evidence>
<feature type="disulfide bond" evidence="12">
    <location>
        <begin position="171"/>
        <end position="197"/>
    </location>
</feature>
<dbReference type="Pfam" id="PF02535">
    <property type="entry name" value="Zip"/>
    <property type="match status" value="2"/>
</dbReference>
<keyword evidence="8 13" id="KW-0472">Membrane</keyword>
<dbReference type="SUPFAM" id="SSF56436">
    <property type="entry name" value="C-type lectin-like"/>
    <property type="match status" value="8"/>
</dbReference>
<evidence type="ECO:0000256" key="12">
    <source>
        <dbReference type="PROSITE-ProRule" id="PRU00479"/>
    </source>
</evidence>
<dbReference type="CDD" id="cd00062">
    <property type="entry name" value="FN2"/>
    <property type="match status" value="1"/>
</dbReference>
<feature type="domain" description="C-type lectin" evidence="15">
    <location>
        <begin position="225"/>
        <end position="341"/>
    </location>
</feature>
<keyword evidence="11" id="KW-0325">Glycoprotein</keyword>
<dbReference type="PROSITE" id="PS00615">
    <property type="entry name" value="C_TYPE_LECTIN_1"/>
    <property type="match status" value="2"/>
</dbReference>
<dbReference type="InterPro" id="IPR035992">
    <property type="entry name" value="Ricin_B-like_lectins"/>
</dbReference>
<evidence type="ECO:0000256" key="9">
    <source>
        <dbReference type="ARBA" id="ARBA00023157"/>
    </source>
</evidence>
<dbReference type="InterPro" id="IPR013806">
    <property type="entry name" value="Kringle-like"/>
</dbReference>
<dbReference type="SMART" id="SM00059">
    <property type="entry name" value="FN2"/>
    <property type="match status" value="1"/>
</dbReference>
<dbReference type="SUPFAM" id="SSF50370">
    <property type="entry name" value="Ricin B-like lectins"/>
    <property type="match status" value="1"/>
</dbReference>
<organism evidence="17 18">
    <name type="scientific">Menidia menidia</name>
    <name type="common">Atlantic silverside</name>
    <dbReference type="NCBI Taxonomy" id="238744"/>
    <lineage>
        <taxon>Eukaryota</taxon>
        <taxon>Metazoa</taxon>
        <taxon>Chordata</taxon>
        <taxon>Craniata</taxon>
        <taxon>Vertebrata</taxon>
        <taxon>Euteleostomi</taxon>
        <taxon>Actinopterygii</taxon>
        <taxon>Neopterygii</taxon>
        <taxon>Teleostei</taxon>
        <taxon>Neoteleostei</taxon>
        <taxon>Acanthomorphata</taxon>
        <taxon>Ovalentaria</taxon>
        <taxon>Atherinomorphae</taxon>
        <taxon>Atheriniformes</taxon>
        <taxon>Atherinopsidae</taxon>
        <taxon>Menidiinae</taxon>
        <taxon>Menidia</taxon>
    </lineage>
</organism>
<dbReference type="GO" id="GO:0006897">
    <property type="term" value="P:endocytosis"/>
    <property type="evidence" value="ECO:0007669"/>
    <property type="project" value="UniProtKB-KW"/>
</dbReference>
<gene>
    <name evidence="17" type="ORF">MMEN_LOCUS7211</name>
</gene>
<dbReference type="InterPro" id="IPR036943">
    <property type="entry name" value="FN_type2_sf"/>
</dbReference>
<dbReference type="FunFam" id="3.10.100.10:FF:000027">
    <property type="entry name" value="Mannose receptor, C type 1"/>
    <property type="match status" value="1"/>
</dbReference>
<dbReference type="Proteomes" id="UP000677803">
    <property type="component" value="Unassembled WGS sequence"/>
</dbReference>
<evidence type="ECO:0000313" key="18">
    <source>
        <dbReference type="Proteomes" id="UP000677803"/>
    </source>
</evidence>
<protein>
    <submittedName>
        <fullName evidence="17">(Atlantic silverside) hypothetical protein</fullName>
    </submittedName>
</protein>
<dbReference type="PROSITE" id="PS50041">
    <property type="entry name" value="C_TYPE_LECTIN_2"/>
    <property type="match status" value="8"/>
</dbReference>
<dbReference type="Pfam" id="PF00059">
    <property type="entry name" value="Lectin_C"/>
    <property type="match status" value="8"/>
</dbReference>
<dbReference type="Gene3D" id="3.10.100.10">
    <property type="entry name" value="Mannose-Binding Protein A, subunit A"/>
    <property type="match status" value="8"/>
</dbReference>
<keyword evidence="5 14" id="KW-0732">Signal</keyword>
<dbReference type="EMBL" id="CAJRST010006668">
    <property type="protein sequence ID" value="CAG5896203.1"/>
    <property type="molecule type" value="Genomic_DNA"/>
</dbReference>
<dbReference type="CDD" id="cd00037">
    <property type="entry name" value="CLECT"/>
    <property type="match status" value="7"/>
</dbReference>
<feature type="transmembrane region" description="Helical" evidence="13">
    <location>
        <begin position="1952"/>
        <end position="1975"/>
    </location>
</feature>
<evidence type="ECO:0000259" key="16">
    <source>
        <dbReference type="PROSITE" id="PS51092"/>
    </source>
</evidence>
<dbReference type="Pfam" id="PF00040">
    <property type="entry name" value="fn2"/>
    <property type="match status" value="1"/>
</dbReference>
<evidence type="ECO:0000256" key="13">
    <source>
        <dbReference type="SAM" id="Phobius"/>
    </source>
</evidence>
<keyword evidence="7 13" id="KW-1133">Transmembrane helix</keyword>
<dbReference type="CDD" id="cd23407">
    <property type="entry name" value="beta-trefoil_Ricin_MRC1"/>
    <property type="match status" value="1"/>
</dbReference>
<evidence type="ECO:0000256" key="3">
    <source>
        <dbReference type="ARBA" id="ARBA00022583"/>
    </source>
</evidence>
<dbReference type="GO" id="GO:0016020">
    <property type="term" value="C:membrane"/>
    <property type="evidence" value="ECO:0007669"/>
    <property type="project" value="UniProtKB-SubCell"/>
</dbReference>
<feature type="transmembrane region" description="Helical" evidence="13">
    <location>
        <begin position="1893"/>
        <end position="1913"/>
    </location>
</feature>